<reference evidence="12" key="1">
    <citation type="submission" date="2016-10" db="EMBL/GenBank/DDBJ databases">
        <authorList>
            <person name="Varghese N."/>
            <person name="Submissions S."/>
        </authorList>
    </citation>
    <scope>NUCLEOTIDE SEQUENCE [LARGE SCALE GENOMIC DNA]</scope>
    <source>
        <strain evidence="12">CGMCC 1.3704</strain>
    </source>
</reference>
<dbReference type="GO" id="GO:0020037">
    <property type="term" value="F:heme binding"/>
    <property type="evidence" value="ECO:0007669"/>
    <property type="project" value="InterPro"/>
</dbReference>
<dbReference type="GO" id="GO:0009055">
    <property type="term" value="F:electron transfer activity"/>
    <property type="evidence" value="ECO:0007669"/>
    <property type="project" value="InterPro"/>
</dbReference>
<evidence type="ECO:0000256" key="9">
    <source>
        <dbReference type="SAM" id="SignalP"/>
    </source>
</evidence>
<dbReference type="SUPFAM" id="SSF46626">
    <property type="entry name" value="Cytochrome c"/>
    <property type="match status" value="1"/>
</dbReference>
<dbReference type="GO" id="GO:0005506">
    <property type="term" value="F:iron ion binding"/>
    <property type="evidence" value="ECO:0007669"/>
    <property type="project" value="InterPro"/>
</dbReference>
<organism evidence="11 12">
    <name type="scientific">Halobacillus dabanensis</name>
    <dbReference type="NCBI Taxonomy" id="240302"/>
    <lineage>
        <taxon>Bacteria</taxon>
        <taxon>Bacillati</taxon>
        <taxon>Bacillota</taxon>
        <taxon>Bacilli</taxon>
        <taxon>Bacillales</taxon>
        <taxon>Bacillaceae</taxon>
        <taxon>Halobacillus</taxon>
    </lineage>
</organism>
<keyword evidence="9" id="KW-0732">Signal</keyword>
<evidence type="ECO:0000256" key="8">
    <source>
        <dbReference type="SAM" id="MobiDB-lite"/>
    </source>
</evidence>
<evidence type="ECO:0000256" key="2">
    <source>
        <dbReference type="ARBA" id="ARBA00022617"/>
    </source>
</evidence>
<dbReference type="InterPro" id="IPR054782">
    <property type="entry name" value="Cytochro_C551"/>
</dbReference>
<protein>
    <submittedName>
        <fullName evidence="11">Cytochrome c551</fullName>
    </submittedName>
</protein>
<evidence type="ECO:0000256" key="4">
    <source>
        <dbReference type="ARBA" id="ARBA00022982"/>
    </source>
</evidence>
<dbReference type="PROSITE" id="PS51257">
    <property type="entry name" value="PROKAR_LIPOPROTEIN"/>
    <property type="match status" value="1"/>
</dbReference>
<gene>
    <name evidence="11" type="ORF">SAMN04487936_102229</name>
</gene>
<dbReference type="PANTHER" id="PTHR37823:SF4">
    <property type="entry name" value="MENAQUINOL-CYTOCHROME C REDUCTASE CYTOCHROME B_C SUBUNIT"/>
    <property type="match status" value="1"/>
</dbReference>
<keyword evidence="1" id="KW-0813">Transport</keyword>
<dbReference type="GO" id="GO:0016020">
    <property type="term" value="C:membrane"/>
    <property type="evidence" value="ECO:0007669"/>
    <property type="project" value="InterPro"/>
</dbReference>
<feature type="binding site" description="axial binding residue" evidence="7">
    <location>
        <position position="77"/>
    </location>
    <ligand>
        <name>heme c</name>
        <dbReference type="ChEBI" id="CHEBI:61717"/>
    </ligand>
    <ligandPart>
        <name>Fe</name>
        <dbReference type="ChEBI" id="CHEBI:18248"/>
    </ligandPart>
</feature>
<dbReference type="Proteomes" id="UP000183557">
    <property type="component" value="Unassembled WGS sequence"/>
</dbReference>
<dbReference type="NCBIfam" id="NF045774">
    <property type="entry name" value="cytochro_C551"/>
    <property type="match status" value="1"/>
</dbReference>
<dbReference type="RefSeq" id="WP_075035325.1">
    <property type="nucleotide sequence ID" value="NZ_FOSB01000002.1"/>
</dbReference>
<sequence length="134" mass="13813">MKQLLFALFLGLILVLSACGGGDEGTTDENNTNNNDETTEEQTDDNAEDGSGDSGEEGTVDTAAAEEVYQANCASCHGGELGGGMGPSLTNVGADHSADDIVEIIKNGKGDMPAQKQVSDEDAELVASWLATMK</sequence>
<evidence type="ECO:0000259" key="10">
    <source>
        <dbReference type="PROSITE" id="PS51007"/>
    </source>
</evidence>
<keyword evidence="2 6" id="KW-0349">Heme</keyword>
<evidence type="ECO:0000256" key="6">
    <source>
        <dbReference type="PIRSR" id="PIRSR000025-1"/>
    </source>
</evidence>
<evidence type="ECO:0000256" key="1">
    <source>
        <dbReference type="ARBA" id="ARBA00022448"/>
    </source>
</evidence>
<comment type="PTM">
    <text evidence="6">Binds 1 heme c group covalently per subunit.</text>
</comment>
<feature type="chain" id="PRO_5039363532" evidence="9">
    <location>
        <begin position="19"/>
        <end position="134"/>
    </location>
</feature>
<dbReference type="Gene3D" id="1.10.760.10">
    <property type="entry name" value="Cytochrome c-like domain"/>
    <property type="match status" value="1"/>
</dbReference>
<feature type="binding site" description="covalent" evidence="6">
    <location>
        <position position="73"/>
    </location>
    <ligand>
        <name>heme c</name>
        <dbReference type="ChEBI" id="CHEBI:61717"/>
    </ligand>
</feature>
<feature type="binding site" description="covalent" evidence="6">
    <location>
        <position position="76"/>
    </location>
    <ligand>
        <name>heme c</name>
        <dbReference type="ChEBI" id="CHEBI:61717"/>
    </ligand>
</feature>
<feature type="signal peptide" evidence="9">
    <location>
        <begin position="1"/>
        <end position="18"/>
    </location>
</feature>
<evidence type="ECO:0000256" key="5">
    <source>
        <dbReference type="ARBA" id="ARBA00023004"/>
    </source>
</evidence>
<dbReference type="InterPro" id="IPR036909">
    <property type="entry name" value="Cyt_c-like_dom_sf"/>
</dbReference>
<proteinExistence type="predicted"/>
<dbReference type="PIRSF" id="PIRSF000025">
    <property type="entry name" value="Cytc_Bsub_c550"/>
    <property type="match status" value="1"/>
</dbReference>
<feature type="domain" description="Cytochrome c" evidence="10">
    <location>
        <begin position="60"/>
        <end position="134"/>
    </location>
</feature>
<dbReference type="InterPro" id="IPR009056">
    <property type="entry name" value="Cyt_c-like_dom"/>
</dbReference>
<evidence type="ECO:0000313" key="12">
    <source>
        <dbReference type="Proteomes" id="UP000183557"/>
    </source>
</evidence>
<dbReference type="PANTHER" id="PTHR37823">
    <property type="entry name" value="CYTOCHROME C-553-LIKE"/>
    <property type="match status" value="1"/>
</dbReference>
<keyword evidence="12" id="KW-1185">Reference proteome</keyword>
<accession>A0A1I3RHI7</accession>
<dbReference type="InterPro" id="IPR051811">
    <property type="entry name" value="Cytochrome_c550/c551-like"/>
</dbReference>
<evidence type="ECO:0000313" key="11">
    <source>
        <dbReference type="EMBL" id="SFJ45169.1"/>
    </source>
</evidence>
<dbReference type="InterPro" id="IPR012218">
    <property type="entry name" value="Cyt_c_BACSU-c550-type"/>
</dbReference>
<dbReference type="AlphaFoldDB" id="A0A1I3RHI7"/>
<keyword evidence="5 7" id="KW-0408">Iron</keyword>
<dbReference type="OrthoDB" id="7933886at2"/>
<evidence type="ECO:0000256" key="3">
    <source>
        <dbReference type="ARBA" id="ARBA00022723"/>
    </source>
</evidence>
<keyword evidence="4" id="KW-0249">Electron transport</keyword>
<feature type="binding site" description="axial binding residue" evidence="7">
    <location>
        <position position="112"/>
    </location>
    <ligand>
        <name>heme c</name>
        <dbReference type="ChEBI" id="CHEBI:61717"/>
    </ligand>
    <ligandPart>
        <name>Fe</name>
        <dbReference type="ChEBI" id="CHEBI:18248"/>
    </ligandPart>
</feature>
<keyword evidence="3 7" id="KW-0479">Metal-binding</keyword>
<feature type="region of interest" description="Disordered" evidence="8">
    <location>
        <begin position="23"/>
        <end position="65"/>
    </location>
</feature>
<dbReference type="Pfam" id="PF13442">
    <property type="entry name" value="Cytochrome_CBB3"/>
    <property type="match status" value="1"/>
</dbReference>
<feature type="compositionally biased region" description="Acidic residues" evidence="8">
    <location>
        <begin position="37"/>
        <end position="59"/>
    </location>
</feature>
<dbReference type="EMBL" id="FOSB01000002">
    <property type="protein sequence ID" value="SFJ45169.1"/>
    <property type="molecule type" value="Genomic_DNA"/>
</dbReference>
<dbReference type="PROSITE" id="PS51007">
    <property type="entry name" value="CYTC"/>
    <property type="match status" value="1"/>
</dbReference>
<evidence type="ECO:0000256" key="7">
    <source>
        <dbReference type="PIRSR" id="PIRSR000025-2"/>
    </source>
</evidence>
<name>A0A1I3RHI7_HALDA</name>